<dbReference type="GO" id="GO:0016114">
    <property type="term" value="P:terpenoid biosynthetic process"/>
    <property type="evidence" value="ECO:0007669"/>
    <property type="project" value="UniProtKB-UniPathway"/>
</dbReference>
<dbReference type="Gene3D" id="3.40.50.2000">
    <property type="entry name" value="Glycogen Phosphorylase B"/>
    <property type="match status" value="4"/>
</dbReference>
<dbReference type="EMBL" id="LNRQ01000005">
    <property type="protein sequence ID" value="KZM94984.1"/>
    <property type="molecule type" value="Genomic_DNA"/>
</dbReference>
<evidence type="ECO:0000256" key="5">
    <source>
        <dbReference type="SAM" id="Coils"/>
    </source>
</evidence>
<dbReference type="OMA" id="HIGIPFI"/>
<dbReference type="PANTHER" id="PTHR11926:SF774">
    <property type="entry name" value="UDP-GLYCOSYLTRANSFERASE 85A1-RELATED"/>
    <property type="match status" value="1"/>
</dbReference>
<reference evidence="6" key="1">
    <citation type="journal article" date="2016" name="Nat. Genet.">
        <title>A high-quality carrot genome assembly provides new insights into carotenoid accumulation and asterid genome evolution.</title>
        <authorList>
            <person name="Iorizzo M."/>
            <person name="Ellison S."/>
            <person name="Senalik D."/>
            <person name="Zeng P."/>
            <person name="Satapoomin P."/>
            <person name="Huang J."/>
            <person name="Bowman M."/>
            <person name="Iovene M."/>
            <person name="Sanseverino W."/>
            <person name="Cavagnaro P."/>
            <person name="Yildiz M."/>
            <person name="Macko-Podgorni A."/>
            <person name="Moranska E."/>
            <person name="Grzebelus E."/>
            <person name="Grzebelus D."/>
            <person name="Ashrafi H."/>
            <person name="Zheng Z."/>
            <person name="Cheng S."/>
            <person name="Spooner D."/>
            <person name="Van Deynze A."/>
            <person name="Simon P."/>
        </authorList>
    </citation>
    <scope>NUCLEOTIDE SEQUENCE [LARGE SCALE GENOMIC DNA]</scope>
    <source>
        <tissue evidence="6">Leaf</tissue>
    </source>
</reference>
<dbReference type="GO" id="GO:0080044">
    <property type="term" value="F:quercetin 7-O-glucosyltransferase activity"/>
    <property type="evidence" value="ECO:0007669"/>
    <property type="project" value="TreeGrafter"/>
</dbReference>
<dbReference type="InterPro" id="IPR002213">
    <property type="entry name" value="UDP_glucos_trans"/>
</dbReference>
<keyword evidence="5" id="KW-0175">Coiled coil</keyword>
<keyword evidence="4" id="KW-0414">Isoprene biosynthesis</keyword>
<evidence type="ECO:0000256" key="4">
    <source>
        <dbReference type="ARBA" id="ARBA00023229"/>
    </source>
</evidence>
<dbReference type="SUPFAM" id="SSF53756">
    <property type="entry name" value="UDP-Glycosyltransferase/glycogen phosphorylase"/>
    <property type="match status" value="2"/>
</dbReference>
<keyword evidence="3" id="KW-0808">Transferase</keyword>
<comment type="similarity">
    <text evidence="2">Belongs to the UDP-glycosyltransferase family.</text>
</comment>
<dbReference type="AlphaFoldDB" id="A0A164YVS8"/>
<name>A0A164YVS8_DAUCS</name>
<evidence type="ECO:0000256" key="1">
    <source>
        <dbReference type="ARBA" id="ARBA00004721"/>
    </source>
</evidence>
<accession>A0A164YVS8</accession>
<protein>
    <recommendedName>
        <fullName evidence="7">UDP-glycosyltransferase</fullName>
    </recommendedName>
</protein>
<dbReference type="Pfam" id="PF00201">
    <property type="entry name" value="UDPGT"/>
    <property type="match status" value="2"/>
</dbReference>
<comment type="pathway">
    <text evidence="1">Secondary metabolite biosynthesis; terpenoid biosynthesis.</text>
</comment>
<sequence length="901" mass="100139">MGSTLGLEAALTAHLVAIPFPGRGHINPMINFCKMLATKQPHFLITLIVTEEWLGFLSSETKPPDNIQFQTIPNVIPSELVRAADHPGFIKATSTEMKAPVELVIEGLQPKPVVILYDPFLTWGLSIQGNIPTAAFWPMSATAFSMVLHYHLLCQNRHLPLLNLSEQGETQIDYIPGVPSTRILDLPTPFYGKGQQVLYKCLEAVSCAQKSNHLLFSSISDLEEQVINSLKSQLSLPIYNIGPAIPYFQIKSTTCNNQGVPGYIKWLDNQAENSVLYISQGSFLSLSDDQVKEIVAGIHDAGVHYLWVTRIEASKINGGNSDRGMVVPWCDQLRVLSHPSVGGFWTHCGWNSTKEGVFAGVPMITSPLAWDQVPNSKMIVDDWGAGWRVKRETGVETLMKRDEITMLVERFMDLESVEGKELRKRVKQLKENSQKATAQAMGSILDLEQALTAHLVAIPFPARGHINPMINFCKLLATKQPDILITFIVTEEWLGFLSSGTKPPDNMQFQTIPNVIPSELVRATDYSGFLKATFTEMKTAVEQVIEGLQPKPVVILYDAILNWALSIQGNIPTAAFWAMSATVFSMYLHYNLLCQNGHLPVLNLSEQGDNLIDYIPGVPSTRILDLPTSFYVKDHEEVLYKCVEAATCAQKSNYLVFALISELEQQVIDSLRSKLSVPIYTIGPAIPYFQIKHNFHNDQGAPGYIKWLDNQAEKSVLYISQGSFLSVYDDQLKEIIAGIHEAGVHYLWVTRVEASKINSGNSDRGMVVPWCDQLRVLCHPSVGGFWTHGGWNSTKEGVFAGVPMITSPLRWDQVPNSKMIVDGWGIGWRVKNDTGLETVITSNEIAEVLKRFMDLESAEGKELRTRVKALKEISQEAVAEGGSADSAIYAFLRDITKSQSH</sequence>
<evidence type="ECO:0000256" key="2">
    <source>
        <dbReference type="ARBA" id="ARBA00009995"/>
    </source>
</evidence>
<evidence type="ECO:0008006" key="7">
    <source>
        <dbReference type="Google" id="ProtNLM"/>
    </source>
</evidence>
<evidence type="ECO:0000256" key="3">
    <source>
        <dbReference type="ARBA" id="ARBA00022679"/>
    </source>
</evidence>
<dbReference type="UniPathway" id="UPA00213"/>
<dbReference type="GO" id="GO:0080043">
    <property type="term" value="F:quercetin 3-O-glucosyltransferase activity"/>
    <property type="evidence" value="ECO:0007669"/>
    <property type="project" value="TreeGrafter"/>
</dbReference>
<organism evidence="6">
    <name type="scientific">Daucus carota subsp. sativus</name>
    <name type="common">Carrot</name>
    <dbReference type="NCBI Taxonomy" id="79200"/>
    <lineage>
        <taxon>Eukaryota</taxon>
        <taxon>Viridiplantae</taxon>
        <taxon>Streptophyta</taxon>
        <taxon>Embryophyta</taxon>
        <taxon>Tracheophyta</taxon>
        <taxon>Spermatophyta</taxon>
        <taxon>Magnoliopsida</taxon>
        <taxon>eudicotyledons</taxon>
        <taxon>Gunneridae</taxon>
        <taxon>Pentapetalae</taxon>
        <taxon>asterids</taxon>
        <taxon>campanulids</taxon>
        <taxon>Apiales</taxon>
        <taxon>Apiaceae</taxon>
        <taxon>Apioideae</taxon>
        <taxon>Scandiceae</taxon>
        <taxon>Daucinae</taxon>
        <taxon>Daucus</taxon>
        <taxon>Daucus sect. Daucus</taxon>
    </lineage>
</organism>
<feature type="coiled-coil region" evidence="5">
    <location>
        <begin position="412"/>
        <end position="439"/>
    </location>
</feature>
<dbReference type="FunFam" id="3.40.50.2000:FF:000138">
    <property type="entry name" value="Glycosyltransferase"/>
    <property type="match status" value="2"/>
</dbReference>
<dbReference type="PANTHER" id="PTHR11926">
    <property type="entry name" value="GLUCOSYL/GLUCURONOSYL TRANSFERASES"/>
    <property type="match status" value="1"/>
</dbReference>
<gene>
    <name evidence="6" type="ORF">DCAR_018226</name>
</gene>
<evidence type="ECO:0000313" key="6">
    <source>
        <dbReference type="EMBL" id="KZM94984.1"/>
    </source>
</evidence>
<dbReference type="Gramene" id="KZM94984">
    <property type="protein sequence ID" value="KZM94984"/>
    <property type="gene ID" value="DCAR_018226"/>
</dbReference>
<dbReference type="CDD" id="cd03784">
    <property type="entry name" value="GT1_Gtf-like"/>
    <property type="match status" value="2"/>
</dbReference>
<comment type="caution">
    <text evidence="6">The sequence shown here is derived from an EMBL/GenBank/DDBJ whole genome shotgun (WGS) entry which is preliminary data.</text>
</comment>
<proteinExistence type="inferred from homology"/>